<dbReference type="EMBL" id="ADBV01002546">
    <property type="protein sequence ID" value="EJW82934.1"/>
    <property type="molecule type" value="Genomic_DNA"/>
</dbReference>
<organism evidence="3 4">
    <name type="scientific">Wuchereria bancrofti</name>
    <dbReference type="NCBI Taxonomy" id="6293"/>
    <lineage>
        <taxon>Eukaryota</taxon>
        <taxon>Metazoa</taxon>
        <taxon>Ecdysozoa</taxon>
        <taxon>Nematoda</taxon>
        <taxon>Chromadorea</taxon>
        <taxon>Rhabditida</taxon>
        <taxon>Spirurina</taxon>
        <taxon>Spiruromorpha</taxon>
        <taxon>Filarioidea</taxon>
        <taxon>Onchocercidae</taxon>
        <taxon>Wuchereria</taxon>
    </lineage>
</organism>
<dbReference type="AlphaFoldDB" id="J9F6D2"/>
<dbReference type="GO" id="GO:0005634">
    <property type="term" value="C:nucleus"/>
    <property type="evidence" value="ECO:0007669"/>
    <property type="project" value="UniProtKB-SubCell"/>
</dbReference>
<dbReference type="PROSITE" id="PS51031">
    <property type="entry name" value="BESS"/>
    <property type="match status" value="1"/>
</dbReference>
<feature type="domain" description="BESS" evidence="2">
    <location>
        <begin position="109"/>
        <end position="148"/>
    </location>
</feature>
<keyword evidence="1" id="KW-0539">Nucleus</keyword>
<evidence type="ECO:0000313" key="3">
    <source>
        <dbReference type="EMBL" id="EJW82934.1"/>
    </source>
</evidence>
<comment type="subcellular location">
    <subcellularLocation>
        <location evidence="1">Nucleus</location>
    </subcellularLocation>
</comment>
<evidence type="ECO:0000313" key="4">
    <source>
        <dbReference type="Proteomes" id="UP000004810"/>
    </source>
</evidence>
<dbReference type="InterPro" id="IPR004210">
    <property type="entry name" value="BESS_motif"/>
</dbReference>
<sequence length="153" mass="17348">MHGPPCPMKSQKYHDVANAISSSTVIIPQHQSSSTNAPAIALARTGNPVTFKSLISHPTRNSPYRLPVYSSVRFRARNMKKQQQMNLAKSFQQVNSINSTSITDADWINDEEMLFARFVGLRLKKMNSHCRSMARMKIMQILDSYEEGMIDDE</sequence>
<proteinExistence type="predicted"/>
<comment type="caution">
    <text evidence="3">The sequence shown here is derived from an EMBL/GenBank/DDBJ whole genome shotgun (WGS) entry which is preliminary data.</text>
</comment>
<evidence type="ECO:0000259" key="2">
    <source>
        <dbReference type="PROSITE" id="PS51031"/>
    </source>
</evidence>
<dbReference type="Proteomes" id="UP000004810">
    <property type="component" value="Unassembled WGS sequence"/>
</dbReference>
<accession>J9F6D2</accession>
<dbReference type="GO" id="GO:0003677">
    <property type="term" value="F:DNA binding"/>
    <property type="evidence" value="ECO:0007669"/>
    <property type="project" value="InterPro"/>
</dbReference>
<reference evidence="4" key="1">
    <citation type="submission" date="2012-08" db="EMBL/GenBank/DDBJ databases">
        <title>The Genome Sequence of Wuchereria bancrofti.</title>
        <authorList>
            <person name="Nutman T.B."/>
            <person name="Fink D.L."/>
            <person name="Russ C."/>
            <person name="Young S."/>
            <person name="Zeng Q."/>
            <person name="Koehrsen M."/>
            <person name="Alvarado L."/>
            <person name="Berlin A."/>
            <person name="Chapman S.B."/>
            <person name="Chen Z."/>
            <person name="Freedman E."/>
            <person name="Gellesch M."/>
            <person name="Goldberg J."/>
            <person name="Griggs A."/>
            <person name="Gujja S."/>
            <person name="Heilman E.R."/>
            <person name="Heiman D."/>
            <person name="Hepburn T."/>
            <person name="Howarth C."/>
            <person name="Jen D."/>
            <person name="Larson L."/>
            <person name="Lewis B."/>
            <person name="Mehta T."/>
            <person name="Park D."/>
            <person name="Pearson M."/>
            <person name="Roberts A."/>
            <person name="Saif S."/>
            <person name="Shea T."/>
            <person name="Shenoy N."/>
            <person name="Sisk P."/>
            <person name="Stolte C."/>
            <person name="Sykes S."/>
            <person name="Walk T."/>
            <person name="White J."/>
            <person name="Yandava C."/>
            <person name="Haas B."/>
            <person name="Henn M.R."/>
            <person name="Nusbaum C."/>
            <person name="Birren B."/>
        </authorList>
    </citation>
    <scope>NUCLEOTIDE SEQUENCE [LARGE SCALE GENOMIC DNA]</scope>
    <source>
        <strain evidence="4">NA</strain>
    </source>
</reference>
<gene>
    <name evidence="3" type="ORF">WUBG_06157</name>
</gene>
<name>J9F6D2_WUCBA</name>
<evidence type="ECO:0000256" key="1">
    <source>
        <dbReference type="PROSITE-ProRule" id="PRU00371"/>
    </source>
</evidence>
<protein>
    <recommendedName>
        <fullName evidence="2">BESS domain-containing protein</fullName>
    </recommendedName>
</protein>